<dbReference type="PANTHER" id="PTHR40267:SF1">
    <property type="entry name" value="BLR3294 PROTEIN"/>
    <property type="match status" value="1"/>
</dbReference>
<protein>
    <submittedName>
        <fullName evidence="1">DUF2848 family protein</fullName>
    </submittedName>
</protein>
<sequence>MTLHSSVETLTTEGAATISVDIRMPYNFGYAGRDTASVQEHIDELVELGLPVPESVPALFPLPPLLATTGSAVSVSGTDSYGEVEFALNRADDGKWYVTVGSDHSDFEIEKLSTSKSKTVYPDVMASTVWPLAEVRDGWDALVLTNRRTDGAGTEVVQKSSVATLSTPDALLATLEDRIGCEIPAGTVVLSGTVAGLPQSGSGRPKAGSRSSTARQVLLGGPGFDTQLADRMTTHTGVPALTTATEVVRALRHVGATSIAVGTPYIDELNVLEQKFFEAAGFDVRHIEGLQIGEDRDVSRLTAAQVRALARSAMRDGVDALFLSCTNMPTVPLLAELEEQFGVPVISGNSATLWGALNTLGAPARSTQLGGLLASAGTTPAAGSRQGEAQ</sequence>
<evidence type="ECO:0000313" key="2">
    <source>
        <dbReference type="Proteomes" id="UP001172687"/>
    </source>
</evidence>
<keyword evidence="2" id="KW-1185">Reference proteome</keyword>
<evidence type="ECO:0000313" key="1">
    <source>
        <dbReference type="EMBL" id="MDN4517747.1"/>
    </source>
</evidence>
<dbReference type="InterPro" id="IPR026286">
    <property type="entry name" value="MaiA/AMDase"/>
</dbReference>
<dbReference type="RefSeq" id="WP_165804660.1">
    <property type="nucleotide sequence ID" value="NZ_CP070380.1"/>
</dbReference>
<dbReference type="Gene3D" id="3.40.50.12500">
    <property type="match status" value="1"/>
</dbReference>
<accession>A0ABT8HAG3</accession>
<dbReference type="InterPro" id="IPR021269">
    <property type="entry name" value="DUF2848"/>
</dbReference>
<proteinExistence type="predicted"/>
<dbReference type="Pfam" id="PF11010">
    <property type="entry name" value="DUF2848"/>
    <property type="match status" value="1"/>
</dbReference>
<dbReference type="InterPro" id="IPR053714">
    <property type="entry name" value="Iso_Racemase_Enz_sf"/>
</dbReference>
<dbReference type="Proteomes" id="UP001172687">
    <property type="component" value="Unassembled WGS sequence"/>
</dbReference>
<dbReference type="PANTHER" id="PTHR40267">
    <property type="entry name" value="BLR3294 PROTEIN"/>
    <property type="match status" value="1"/>
</dbReference>
<dbReference type="EMBL" id="JAUHTC010000033">
    <property type="protein sequence ID" value="MDN4517747.1"/>
    <property type="molecule type" value="Genomic_DNA"/>
</dbReference>
<organism evidence="1 2">
    <name type="scientific">Mycolicibacterium austroafricanum</name>
    <name type="common">Mycobacterium austroafricanum</name>
    <dbReference type="NCBI Taxonomy" id="39687"/>
    <lineage>
        <taxon>Bacteria</taxon>
        <taxon>Bacillati</taxon>
        <taxon>Actinomycetota</taxon>
        <taxon>Actinomycetes</taxon>
        <taxon>Mycobacteriales</taxon>
        <taxon>Mycobacteriaceae</taxon>
        <taxon>Mycolicibacterium</taxon>
    </lineage>
</organism>
<gene>
    <name evidence="1" type="ORF">QYF68_07865</name>
</gene>
<comment type="caution">
    <text evidence="1">The sequence shown here is derived from an EMBL/GenBank/DDBJ whole genome shotgun (WGS) entry which is preliminary data.</text>
</comment>
<name>A0ABT8HAG3_MYCAO</name>
<reference evidence="1" key="1">
    <citation type="submission" date="2023-07" db="EMBL/GenBank/DDBJ databases">
        <title>Degradation of tert-butanol by M. austroafricanum TBA100.</title>
        <authorList>
            <person name="Helbich S."/>
            <person name="Vainshtein Y."/>
        </authorList>
    </citation>
    <scope>NUCLEOTIDE SEQUENCE</scope>
    <source>
        <strain evidence="1">TBA100</strain>
    </source>
</reference>
<dbReference type="Pfam" id="PF17645">
    <property type="entry name" value="Amdase"/>
    <property type="match status" value="1"/>
</dbReference>